<dbReference type="VEuPathDB" id="ToxoDB:CSUI_004192"/>
<protein>
    <submittedName>
        <fullName evidence="1">Uncharacterized protein</fullName>
    </submittedName>
</protein>
<accession>A0A2C6L2L5</accession>
<organism evidence="1 2">
    <name type="scientific">Cystoisospora suis</name>
    <dbReference type="NCBI Taxonomy" id="483139"/>
    <lineage>
        <taxon>Eukaryota</taxon>
        <taxon>Sar</taxon>
        <taxon>Alveolata</taxon>
        <taxon>Apicomplexa</taxon>
        <taxon>Conoidasida</taxon>
        <taxon>Coccidia</taxon>
        <taxon>Eucoccidiorida</taxon>
        <taxon>Eimeriorina</taxon>
        <taxon>Sarcocystidae</taxon>
        <taxon>Cystoisospora</taxon>
    </lineage>
</organism>
<dbReference type="RefSeq" id="XP_067923635.1">
    <property type="nucleotide sequence ID" value="XM_068064385.1"/>
</dbReference>
<dbReference type="EMBL" id="MIGC01001933">
    <property type="protein sequence ID" value="PHJ21956.1"/>
    <property type="molecule type" value="Genomic_DNA"/>
</dbReference>
<sequence>MPFSSFSASISLPRLFLCISNSPFLSRFVLKLIILLASSTAFRFIE</sequence>
<gene>
    <name evidence="1" type="ORF">CSUI_004192</name>
</gene>
<dbReference type="GeneID" id="94427596"/>
<evidence type="ECO:0000313" key="1">
    <source>
        <dbReference type="EMBL" id="PHJ21956.1"/>
    </source>
</evidence>
<comment type="caution">
    <text evidence="1">The sequence shown here is derived from an EMBL/GenBank/DDBJ whole genome shotgun (WGS) entry which is preliminary data.</text>
</comment>
<reference evidence="1 2" key="1">
    <citation type="journal article" date="2017" name="Int. J. Parasitol.">
        <title>The genome of the protozoan parasite Cystoisospora suis and a reverse vaccinology approach to identify vaccine candidates.</title>
        <authorList>
            <person name="Palmieri N."/>
            <person name="Shrestha A."/>
            <person name="Ruttkowski B."/>
            <person name="Beck T."/>
            <person name="Vogl C."/>
            <person name="Tomley F."/>
            <person name="Blake D.P."/>
            <person name="Joachim A."/>
        </authorList>
    </citation>
    <scope>NUCLEOTIDE SEQUENCE [LARGE SCALE GENOMIC DNA]</scope>
    <source>
        <strain evidence="1 2">Wien I</strain>
    </source>
</reference>
<dbReference type="Proteomes" id="UP000221165">
    <property type="component" value="Unassembled WGS sequence"/>
</dbReference>
<dbReference type="AlphaFoldDB" id="A0A2C6L2L5"/>
<evidence type="ECO:0000313" key="2">
    <source>
        <dbReference type="Proteomes" id="UP000221165"/>
    </source>
</evidence>
<keyword evidence="2" id="KW-1185">Reference proteome</keyword>
<proteinExistence type="predicted"/>
<name>A0A2C6L2L5_9APIC</name>